<dbReference type="InterPro" id="IPR029058">
    <property type="entry name" value="AB_hydrolase_fold"/>
</dbReference>
<keyword evidence="3" id="KW-1185">Reference proteome</keyword>
<dbReference type="Gene3D" id="3.40.50.1820">
    <property type="entry name" value="alpha/beta hydrolase"/>
    <property type="match status" value="1"/>
</dbReference>
<accession>A0A6N9HF23</accession>
<evidence type="ECO:0000313" key="2">
    <source>
        <dbReference type="EMBL" id="MYN01672.1"/>
    </source>
</evidence>
<feature type="chain" id="PRO_5026691039" evidence="1">
    <location>
        <begin position="27"/>
        <end position="1051"/>
    </location>
</feature>
<name>A0A6N9HF23_9BURK</name>
<organism evidence="2 3">
    <name type="scientific">Pseudoduganella guangdongensis</name>
    <dbReference type="NCBI Taxonomy" id="2692179"/>
    <lineage>
        <taxon>Bacteria</taxon>
        <taxon>Pseudomonadati</taxon>
        <taxon>Pseudomonadota</taxon>
        <taxon>Betaproteobacteria</taxon>
        <taxon>Burkholderiales</taxon>
        <taxon>Oxalobacteraceae</taxon>
        <taxon>Telluria group</taxon>
        <taxon>Pseudoduganella</taxon>
    </lineage>
</organism>
<dbReference type="GO" id="GO:0005975">
    <property type="term" value="P:carbohydrate metabolic process"/>
    <property type="evidence" value="ECO:0007669"/>
    <property type="project" value="InterPro"/>
</dbReference>
<feature type="signal peptide" evidence="1">
    <location>
        <begin position="1"/>
        <end position="26"/>
    </location>
</feature>
<dbReference type="Pfam" id="PF00756">
    <property type="entry name" value="Esterase"/>
    <property type="match status" value="1"/>
</dbReference>
<dbReference type="SUPFAM" id="SSF48208">
    <property type="entry name" value="Six-hairpin glycosidases"/>
    <property type="match status" value="1"/>
</dbReference>
<dbReference type="PANTHER" id="PTHR48098:SF6">
    <property type="entry name" value="FERRI-BACILLIBACTIN ESTERASE BESA"/>
    <property type="match status" value="1"/>
</dbReference>
<dbReference type="SUPFAM" id="SSF53474">
    <property type="entry name" value="alpha/beta-Hydrolases"/>
    <property type="match status" value="1"/>
</dbReference>
<dbReference type="AlphaFoldDB" id="A0A6N9HF23"/>
<dbReference type="PANTHER" id="PTHR48098">
    <property type="entry name" value="ENTEROCHELIN ESTERASE-RELATED"/>
    <property type="match status" value="1"/>
</dbReference>
<gene>
    <name evidence="2" type="ORF">GTP41_06120</name>
</gene>
<dbReference type="InterPro" id="IPR050583">
    <property type="entry name" value="Mycobacterial_A85_antigen"/>
</dbReference>
<reference evidence="2 3" key="1">
    <citation type="submission" date="2019-12" db="EMBL/GenBank/DDBJ databases">
        <title>Novel species isolated from a subtropical stream in China.</title>
        <authorList>
            <person name="Lu H."/>
        </authorList>
    </citation>
    <scope>NUCLEOTIDE SEQUENCE [LARGE SCALE GENOMIC DNA]</scope>
    <source>
        <strain evidence="2 3">DS3</strain>
    </source>
</reference>
<dbReference type="InterPro" id="IPR000801">
    <property type="entry name" value="Esterase-like"/>
</dbReference>
<evidence type="ECO:0000313" key="3">
    <source>
        <dbReference type="Proteomes" id="UP000448575"/>
    </source>
</evidence>
<sequence>MPRKGRGAAALAASFALALSAAPALASTSIELPFGDHRARFATPDAQAALRSYTHATTMALRDNAPQSITYTEQASLPRVRSGNLAFDALFALAVTEMKQDSVQAIRDGSYNGGQPIACECFETGEKWHYVWTRDLSYAAHLGLAMLDPQRTRNSLLFKLSGYRQGKPALAAGSADGLQIVQDTGSGGSWPVSTDRVSWAFGAEQALKSLPAAERAPFAASALQALRNTIENDRLAAFDAASGLYNGEQSFLDWREQSYAAWIARDLSSMASAKSLSTNIAHYKALTLAAELAQEAGDNSTARRYTQWAGALKIAINERLWLKDAGMYSSLTAGHFDGAPLHKFDWLGQALAIITGVADAGQAQSILARYPHGPLGAPVIWPQQPGVPVYHNRALWPFVTAYGLRAAVQHTNVAVADAAYASLLQGAALNLSNMENMEWRSGDPSAPAINSRRQLWSVGGYLGMVVQQMFGIGVDAERLHVNPFITSRLRREWFAGSDVVELSNLTLHGKRLHLRIKLPPAVALEGVYVPIGGKLNGRDARSPVPWSELAEDNLIEVEMGPLVPGRQSITFAGSEDASTAPPEPIVQQAAAGAAATLRIAPAPGTRDEARYNIYRDGQLAAQGVAAGEWRERATASPARHCYTAEAVHPSSAARSHHSQPLCPAGALQADIDALTVTREGRYHLQLRYNNHAHQINLGITNAVQALRLRDQHGALVAQGIVQMPHNAPADGPAWSTPLTARLKPGSYKLELQPFYNMSDLQSNASYADAGGASGARNRAEVLATRLLPAAEAPKPARHGTLQLVEKFKSPQLGNERSLRIYLPPSYGSDTKRRYPVLYMHDGQNLFDAKTAAYGTEWNIDEVADRLVRQGDMEEVIVVGIDNTSDRIGEYTPCCDAKHGGGKLNAYADFVAKTVKPWVDKQYRTKPGRAHTAIMGSSLGGIASLGIAQRYPKVFSMAGGFSSSFWWNNRDAVRNPPKRMPLKLYIDAGTVYDGLEDSEAFRQALVKTGYREGRDLLFVADQGGRHNELSWASRVHLALAWFFGKPAPGGKP</sequence>
<protein>
    <submittedName>
        <fullName evidence="2">Esterase</fullName>
    </submittedName>
</protein>
<dbReference type="InterPro" id="IPR008928">
    <property type="entry name" value="6-hairpin_glycosidase_sf"/>
</dbReference>
<dbReference type="Gene3D" id="1.50.10.10">
    <property type="match status" value="1"/>
</dbReference>
<proteinExistence type="predicted"/>
<comment type="caution">
    <text evidence="2">The sequence shown here is derived from an EMBL/GenBank/DDBJ whole genome shotgun (WGS) entry which is preliminary data.</text>
</comment>
<dbReference type="Proteomes" id="UP000448575">
    <property type="component" value="Unassembled WGS sequence"/>
</dbReference>
<dbReference type="EMBL" id="WWCJ01000004">
    <property type="protein sequence ID" value="MYN01672.1"/>
    <property type="molecule type" value="Genomic_DNA"/>
</dbReference>
<evidence type="ECO:0000256" key="1">
    <source>
        <dbReference type="SAM" id="SignalP"/>
    </source>
</evidence>
<dbReference type="InterPro" id="IPR012341">
    <property type="entry name" value="6hp_glycosidase-like_sf"/>
</dbReference>
<keyword evidence="1" id="KW-0732">Signal</keyword>